<dbReference type="GeneID" id="68847624"/>
<reference evidence="6 7" key="1">
    <citation type="submission" date="2006-05" db="EMBL/GenBank/DDBJ databases">
        <authorList>
            <person name="King G."/>
            <person name="Ferriera S."/>
            <person name="Johnson J."/>
            <person name="Kravitz S."/>
            <person name="Beeson K."/>
            <person name="Sutton G."/>
            <person name="Rogers Y.-H."/>
            <person name="Friedman R."/>
            <person name="Frazier M."/>
            <person name="Venter J.C."/>
        </authorList>
    </citation>
    <scope>NUCLEOTIDE SEQUENCE [LARGE SCALE GENOMIC DNA]</scope>
    <source>
        <strain evidence="7">ATCC 25650 / DSM 13394 / JCM 20685 / NBRC 16684 / NCIMB 2208 / IAM 12614 / B1</strain>
    </source>
</reference>
<dbReference type="AlphaFoldDB" id="A0NW67"/>
<keyword evidence="2 4" id="KW-0238">DNA-binding</keyword>
<evidence type="ECO:0000256" key="4">
    <source>
        <dbReference type="PROSITE-ProRule" id="PRU00335"/>
    </source>
</evidence>
<comment type="caution">
    <text evidence="6">The sequence shown here is derived from an EMBL/GenBank/DDBJ whole genome shotgun (WGS) entry which is preliminary data.</text>
</comment>
<dbReference type="InterPro" id="IPR009057">
    <property type="entry name" value="Homeodomain-like_sf"/>
</dbReference>
<evidence type="ECO:0000256" key="1">
    <source>
        <dbReference type="ARBA" id="ARBA00023015"/>
    </source>
</evidence>
<dbReference type="Proteomes" id="UP000004848">
    <property type="component" value="Unassembled WGS sequence"/>
</dbReference>
<dbReference type="SUPFAM" id="SSF46689">
    <property type="entry name" value="Homeodomain-like"/>
    <property type="match status" value="1"/>
</dbReference>
<evidence type="ECO:0000256" key="3">
    <source>
        <dbReference type="ARBA" id="ARBA00023163"/>
    </source>
</evidence>
<dbReference type="PROSITE" id="PS50977">
    <property type="entry name" value="HTH_TETR_2"/>
    <property type="match status" value="1"/>
</dbReference>
<dbReference type="InterPro" id="IPR036271">
    <property type="entry name" value="Tet_transcr_reg_TetR-rel_C_sf"/>
</dbReference>
<keyword evidence="3" id="KW-0804">Transcription</keyword>
<dbReference type="EMBL" id="AAUW01000012">
    <property type="protein sequence ID" value="EAV42783.1"/>
    <property type="molecule type" value="Genomic_DNA"/>
</dbReference>
<dbReference type="eggNOG" id="COG1309">
    <property type="taxonomic scope" value="Bacteria"/>
</dbReference>
<evidence type="ECO:0000313" key="6">
    <source>
        <dbReference type="EMBL" id="EAV42783.1"/>
    </source>
</evidence>
<dbReference type="PRINTS" id="PR00455">
    <property type="entry name" value="HTHTETR"/>
</dbReference>
<dbReference type="Pfam" id="PF14246">
    <property type="entry name" value="TetR_C_7"/>
    <property type="match status" value="1"/>
</dbReference>
<sequence>MTTDTQELPALSEDPAQKTDNAKYQQILAGARKVFRAKGFDGASMEVIAKEAGVSKGTLYVYFNSKEALFEALILQDRYSQAEILREALVSKADVETDLRRIGRSYLQKMSKPDKLSTLRMVIGAAEKFPQFGMLLYEAGPCQGRRDLGAFIQERINRGELKACDAELAAGQFFDLCVAGVLRRMLLNASPKPSQEEIENNIDAAVKVFMAAYAV</sequence>
<dbReference type="InterPro" id="IPR023772">
    <property type="entry name" value="DNA-bd_HTH_TetR-type_CS"/>
</dbReference>
<feature type="domain" description="HTH tetR-type" evidence="5">
    <location>
        <begin position="21"/>
        <end position="81"/>
    </location>
</feature>
<dbReference type="SUPFAM" id="SSF48498">
    <property type="entry name" value="Tetracyclin repressor-like, C-terminal domain"/>
    <property type="match status" value="1"/>
</dbReference>
<evidence type="ECO:0000256" key="2">
    <source>
        <dbReference type="ARBA" id="ARBA00023125"/>
    </source>
</evidence>
<protein>
    <submittedName>
        <fullName evidence="6">Transcriptional regulator, TetR family protein</fullName>
    </submittedName>
</protein>
<dbReference type="Pfam" id="PF00440">
    <property type="entry name" value="TetR_N"/>
    <property type="match status" value="1"/>
</dbReference>
<gene>
    <name evidence="6" type="ORF">SIAM614_15602</name>
</gene>
<accession>A0NW67</accession>
<dbReference type="RefSeq" id="WP_006936243.1">
    <property type="nucleotide sequence ID" value="NZ_AAUW01000012.1"/>
</dbReference>
<dbReference type="InterPro" id="IPR050109">
    <property type="entry name" value="HTH-type_TetR-like_transc_reg"/>
</dbReference>
<dbReference type="InterPro" id="IPR001647">
    <property type="entry name" value="HTH_TetR"/>
</dbReference>
<dbReference type="FunFam" id="1.10.10.60:FF:000141">
    <property type="entry name" value="TetR family transcriptional regulator"/>
    <property type="match status" value="1"/>
</dbReference>
<dbReference type="Gene3D" id="1.10.357.10">
    <property type="entry name" value="Tetracycline Repressor, domain 2"/>
    <property type="match status" value="1"/>
</dbReference>
<dbReference type="OrthoDB" id="9808189at2"/>
<evidence type="ECO:0000259" key="5">
    <source>
        <dbReference type="PROSITE" id="PS50977"/>
    </source>
</evidence>
<dbReference type="PANTHER" id="PTHR30055:SF146">
    <property type="entry name" value="HTH-TYPE TRANSCRIPTIONAL DUAL REGULATOR CECR"/>
    <property type="match status" value="1"/>
</dbReference>
<feature type="DNA-binding region" description="H-T-H motif" evidence="4">
    <location>
        <begin position="44"/>
        <end position="63"/>
    </location>
</feature>
<name>A0NW67_ROSAI</name>
<evidence type="ECO:0000313" key="7">
    <source>
        <dbReference type="Proteomes" id="UP000004848"/>
    </source>
</evidence>
<dbReference type="GO" id="GO:0003700">
    <property type="term" value="F:DNA-binding transcription factor activity"/>
    <property type="evidence" value="ECO:0007669"/>
    <property type="project" value="TreeGrafter"/>
</dbReference>
<proteinExistence type="predicted"/>
<dbReference type="InterPro" id="IPR039536">
    <property type="entry name" value="TetR_C_Proteobacteria"/>
</dbReference>
<organism evidence="6 7">
    <name type="scientific">Roseibium aggregatum (strain ATCC 25650 / DSM 13394 / JCM 20685 / NBRC 16684 / NCIMB 2208 / IAM 12614 / B1)</name>
    <name type="common">Stappia aggregata</name>
    <dbReference type="NCBI Taxonomy" id="384765"/>
    <lineage>
        <taxon>Bacteria</taxon>
        <taxon>Pseudomonadati</taxon>
        <taxon>Pseudomonadota</taxon>
        <taxon>Alphaproteobacteria</taxon>
        <taxon>Hyphomicrobiales</taxon>
        <taxon>Stappiaceae</taxon>
        <taxon>Roseibium</taxon>
    </lineage>
</organism>
<dbReference type="PROSITE" id="PS01081">
    <property type="entry name" value="HTH_TETR_1"/>
    <property type="match status" value="1"/>
</dbReference>
<keyword evidence="1" id="KW-0805">Transcription regulation</keyword>
<dbReference type="PANTHER" id="PTHR30055">
    <property type="entry name" value="HTH-TYPE TRANSCRIPTIONAL REGULATOR RUTR"/>
    <property type="match status" value="1"/>
</dbReference>
<dbReference type="GO" id="GO:0000976">
    <property type="term" value="F:transcription cis-regulatory region binding"/>
    <property type="evidence" value="ECO:0007669"/>
    <property type="project" value="TreeGrafter"/>
</dbReference>